<dbReference type="GO" id="GO:0005524">
    <property type="term" value="F:ATP binding"/>
    <property type="evidence" value="ECO:0007669"/>
    <property type="project" value="UniProtKB-KW"/>
</dbReference>
<dbReference type="InterPro" id="IPR017911">
    <property type="entry name" value="MacB-like_ATP-bd"/>
</dbReference>
<dbReference type="InterPro" id="IPR003593">
    <property type="entry name" value="AAA+_ATPase"/>
</dbReference>
<organism evidence="5 6">
    <name type="scientific">Streptomyces griseus</name>
    <dbReference type="NCBI Taxonomy" id="1911"/>
    <lineage>
        <taxon>Bacteria</taxon>
        <taxon>Bacillati</taxon>
        <taxon>Actinomycetota</taxon>
        <taxon>Actinomycetes</taxon>
        <taxon>Kitasatosporales</taxon>
        <taxon>Streptomycetaceae</taxon>
        <taxon>Streptomyces</taxon>
    </lineage>
</organism>
<dbReference type="CDD" id="cd03255">
    <property type="entry name" value="ABC_MJ0796_LolCDE_FtsE"/>
    <property type="match status" value="1"/>
</dbReference>
<dbReference type="SMART" id="SM00382">
    <property type="entry name" value="AAA"/>
    <property type="match status" value="1"/>
</dbReference>
<reference evidence="5 6" key="1">
    <citation type="submission" date="2018-06" db="EMBL/GenBank/DDBJ databases">
        <authorList>
            <consortium name="Pathogen Informatics"/>
            <person name="Doyle S."/>
        </authorList>
    </citation>
    <scope>NUCLEOTIDE SEQUENCE [LARGE SCALE GENOMIC DNA]</scope>
    <source>
        <strain evidence="5 6">NCTC7807</strain>
    </source>
</reference>
<keyword evidence="1" id="KW-0813">Transport</keyword>
<dbReference type="GO" id="GO:0022857">
    <property type="term" value="F:transmembrane transporter activity"/>
    <property type="evidence" value="ECO:0007669"/>
    <property type="project" value="TreeGrafter"/>
</dbReference>
<evidence type="ECO:0000313" key="5">
    <source>
        <dbReference type="EMBL" id="SUP57797.1"/>
    </source>
</evidence>
<evidence type="ECO:0000256" key="3">
    <source>
        <dbReference type="ARBA" id="ARBA00022840"/>
    </source>
</evidence>
<dbReference type="Pfam" id="PF00005">
    <property type="entry name" value="ABC_tran"/>
    <property type="match status" value="1"/>
</dbReference>
<proteinExistence type="predicted"/>
<name>A0A380NZW4_STRGR</name>
<evidence type="ECO:0000256" key="2">
    <source>
        <dbReference type="ARBA" id="ARBA00022741"/>
    </source>
</evidence>
<protein>
    <submittedName>
        <fullName evidence="5">ABC transporter ATP-binding protein</fullName>
        <ecNumber evidence="5">3.6.3.-</ecNumber>
    </submittedName>
</protein>
<dbReference type="PANTHER" id="PTHR24220">
    <property type="entry name" value="IMPORT ATP-BINDING PROTEIN"/>
    <property type="match status" value="1"/>
</dbReference>
<evidence type="ECO:0000256" key="1">
    <source>
        <dbReference type="ARBA" id="ARBA00022448"/>
    </source>
</evidence>
<gene>
    <name evidence="5" type="primary">lolD_2</name>
    <name evidence="5" type="ORF">NCTC7807_03374</name>
</gene>
<dbReference type="PROSITE" id="PS50893">
    <property type="entry name" value="ABC_TRANSPORTER_2"/>
    <property type="match status" value="1"/>
</dbReference>
<dbReference type="EMBL" id="UHID01000006">
    <property type="protein sequence ID" value="SUP57797.1"/>
    <property type="molecule type" value="Genomic_DNA"/>
</dbReference>
<dbReference type="PANTHER" id="PTHR24220:SF685">
    <property type="entry name" value="ABC TRANSPORTER RELATED"/>
    <property type="match status" value="1"/>
</dbReference>
<feature type="domain" description="ABC transporter" evidence="4">
    <location>
        <begin position="32"/>
        <end position="264"/>
    </location>
</feature>
<keyword evidence="3 5" id="KW-0067">ATP-binding</keyword>
<dbReference type="EC" id="3.6.3.-" evidence="5"/>
<accession>A0A380NZW4</accession>
<dbReference type="InterPro" id="IPR027417">
    <property type="entry name" value="P-loop_NTPase"/>
</dbReference>
<dbReference type="GO" id="GO:0005886">
    <property type="term" value="C:plasma membrane"/>
    <property type="evidence" value="ECO:0007669"/>
    <property type="project" value="TreeGrafter"/>
</dbReference>
<dbReference type="GO" id="GO:0016887">
    <property type="term" value="F:ATP hydrolysis activity"/>
    <property type="evidence" value="ECO:0007669"/>
    <property type="project" value="InterPro"/>
</dbReference>
<evidence type="ECO:0000313" key="6">
    <source>
        <dbReference type="Proteomes" id="UP000254150"/>
    </source>
</evidence>
<dbReference type="InterPro" id="IPR003439">
    <property type="entry name" value="ABC_transporter-like_ATP-bd"/>
</dbReference>
<dbReference type="InterPro" id="IPR017871">
    <property type="entry name" value="ABC_transporter-like_CS"/>
</dbReference>
<dbReference type="Proteomes" id="UP000254150">
    <property type="component" value="Unassembled WGS sequence"/>
</dbReference>
<sequence length="265" mass="27765">MSHPVIRWIAGGAARSPAEEELLHVPESSPVLRAVNVEVRYGAQRAVRGVDLALMPGEVVAVTGSSGSGKSSLLHCLAGVLAPSAGSVSFGGREYGSLGDEELSALRRERFGYVFQHGELLPELTVEENASLPLRLVGRRKGPAHRAVRPVLERLGMGGFADRRVSQLSGGQAQRVAVARALAHQPAVVFADEPTGALDSVNAAAVLDEFLTLARDRGTAVLLVTHDEGVAAHADRRYEMCDGRISLGRGVRTDTAGGPASGSAL</sequence>
<keyword evidence="5" id="KW-0378">Hydrolase</keyword>
<dbReference type="InterPro" id="IPR015854">
    <property type="entry name" value="ABC_transpr_LolD-like"/>
</dbReference>
<dbReference type="AlphaFoldDB" id="A0A380NZW4"/>
<evidence type="ECO:0000259" key="4">
    <source>
        <dbReference type="PROSITE" id="PS50893"/>
    </source>
</evidence>
<keyword evidence="2" id="KW-0547">Nucleotide-binding</keyword>
<dbReference type="SUPFAM" id="SSF52540">
    <property type="entry name" value="P-loop containing nucleoside triphosphate hydrolases"/>
    <property type="match status" value="1"/>
</dbReference>
<dbReference type="Gene3D" id="3.40.50.300">
    <property type="entry name" value="P-loop containing nucleotide triphosphate hydrolases"/>
    <property type="match status" value="1"/>
</dbReference>
<dbReference type="PROSITE" id="PS00211">
    <property type="entry name" value="ABC_TRANSPORTER_1"/>
    <property type="match status" value="1"/>
</dbReference>